<keyword evidence="15" id="KW-1185">Reference proteome</keyword>
<keyword evidence="4 12" id="KW-0285">Flavoprotein</keyword>
<dbReference type="InterPro" id="IPR001269">
    <property type="entry name" value="DUS_fam"/>
</dbReference>
<evidence type="ECO:0000313" key="15">
    <source>
        <dbReference type="Proteomes" id="UP001596492"/>
    </source>
</evidence>
<dbReference type="PANTHER" id="PTHR45846:SF1">
    <property type="entry name" value="TRNA-DIHYDROURIDINE(47) SYNTHASE [NAD(P)(+)]-LIKE"/>
    <property type="match status" value="1"/>
</dbReference>
<accession>A0ABW2IHW0</accession>
<keyword evidence="5 12" id="KW-0288">FMN</keyword>
<keyword evidence="3" id="KW-0820">tRNA-binding</keyword>
<dbReference type="Gene3D" id="1.10.1200.80">
    <property type="entry name" value="Putative flavin oxidoreducatase, domain 2"/>
    <property type="match status" value="1"/>
</dbReference>
<evidence type="ECO:0000256" key="4">
    <source>
        <dbReference type="ARBA" id="ARBA00022630"/>
    </source>
</evidence>
<proteinExistence type="inferred from homology"/>
<comment type="catalytic activity">
    <reaction evidence="10">
        <text>a 5,6-dihydrouridine in tRNA + NADP(+) = a uridine in tRNA + NADPH + H(+)</text>
        <dbReference type="Rhea" id="RHEA:23624"/>
        <dbReference type="Rhea" id="RHEA-COMP:13339"/>
        <dbReference type="Rhea" id="RHEA-COMP:13887"/>
        <dbReference type="ChEBI" id="CHEBI:15378"/>
        <dbReference type="ChEBI" id="CHEBI:57783"/>
        <dbReference type="ChEBI" id="CHEBI:58349"/>
        <dbReference type="ChEBI" id="CHEBI:65315"/>
        <dbReference type="ChEBI" id="CHEBI:74443"/>
    </reaction>
</comment>
<evidence type="ECO:0000259" key="13">
    <source>
        <dbReference type="Pfam" id="PF01207"/>
    </source>
</evidence>
<keyword evidence="7" id="KW-0521">NADP</keyword>
<evidence type="ECO:0000256" key="10">
    <source>
        <dbReference type="ARBA" id="ARBA00048205"/>
    </source>
</evidence>
<comment type="cofactor">
    <cofactor evidence="1 12">
        <name>FMN</name>
        <dbReference type="ChEBI" id="CHEBI:58210"/>
    </cofactor>
</comment>
<evidence type="ECO:0000256" key="8">
    <source>
        <dbReference type="ARBA" id="ARBA00022884"/>
    </source>
</evidence>
<evidence type="ECO:0000256" key="9">
    <source>
        <dbReference type="ARBA" id="ARBA00023002"/>
    </source>
</evidence>
<gene>
    <name evidence="14" type="primary">dusB</name>
    <name evidence="14" type="ORF">ACFQS8_02790</name>
</gene>
<evidence type="ECO:0000256" key="11">
    <source>
        <dbReference type="ARBA" id="ARBA00048802"/>
    </source>
</evidence>
<reference evidence="15" key="1">
    <citation type="journal article" date="2019" name="Int. J. Syst. Evol. Microbiol.">
        <title>The Global Catalogue of Microorganisms (GCM) 10K type strain sequencing project: providing services to taxonomists for standard genome sequencing and annotation.</title>
        <authorList>
            <consortium name="The Broad Institute Genomics Platform"/>
            <consortium name="The Broad Institute Genome Sequencing Center for Infectious Disease"/>
            <person name="Wu L."/>
            <person name="Ma J."/>
        </authorList>
    </citation>
    <scope>NUCLEOTIDE SEQUENCE [LARGE SCALE GENOMIC DNA]</scope>
    <source>
        <strain evidence="15">CCUG 51308</strain>
    </source>
</reference>
<sequence length="337" mass="37043">MISLGDVHIEVPVFLAPMSGATDAPFRRQASKYGAPVVVTEMIAGSELATGRQDMMWRISKPEDTYPFVVQLAGRDPDWMFEAAKISADSGADVIDINMGCPSRQVTGGQSGSALMRDLDLARKLIVATREGGQKPVSVKMRLGWDDDSLNSPELAQICEEEGVQLLTVHGRTRCQFYEGIANWSKVRFVKEACNLPVIVNGDIIDARSAQLAKLESGADGVMIGRAAMGRPWLLGEIAAQIANKPYTAPSWQEKLDSLSQQLSDSIELYGERLGVRVFRKHLAAFIDMTPELKMSSMDRKDLRGRLCRISDGVELKRDISFLQATPISKELLKSAQ</sequence>
<evidence type="ECO:0000256" key="3">
    <source>
        <dbReference type="ARBA" id="ARBA00022555"/>
    </source>
</evidence>
<dbReference type="PIRSF" id="PIRSF006621">
    <property type="entry name" value="Dus"/>
    <property type="match status" value="1"/>
</dbReference>
<dbReference type="Pfam" id="PF01207">
    <property type="entry name" value="Dus"/>
    <property type="match status" value="1"/>
</dbReference>
<dbReference type="InterPro" id="IPR004652">
    <property type="entry name" value="DusB-like"/>
</dbReference>
<organism evidence="14 15">
    <name type="scientific">Hirschia litorea</name>
    <dbReference type="NCBI Taxonomy" id="1199156"/>
    <lineage>
        <taxon>Bacteria</taxon>
        <taxon>Pseudomonadati</taxon>
        <taxon>Pseudomonadota</taxon>
        <taxon>Alphaproteobacteria</taxon>
        <taxon>Hyphomonadales</taxon>
        <taxon>Hyphomonadaceae</taxon>
        <taxon>Hirschia</taxon>
    </lineage>
</organism>
<dbReference type="Gene3D" id="3.20.20.70">
    <property type="entry name" value="Aldolase class I"/>
    <property type="match status" value="1"/>
</dbReference>
<dbReference type="EMBL" id="JBHTBR010000002">
    <property type="protein sequence ID" value="MFC7290531.1"/>
    <property type="molecule type" value="Genomic_DNA"/>
</dbReference>
<protein>
    <recommendedName>
        <fullName evidence="12">tRNA-dihydrouridine synthase</fullName>
        <ecNumber evidence="12">1.3.1.-</ecNumber>
    </recommendedName>
</protein>
<dbReference type="GO" id="GO:0016491">
    <property type="term" value="F:oxidoreductase activity"/>
    <property type="evidence" value="ECO:0007669"/>
    <property type="project" value="UniProtKB-KW"/>
</dbReference>
<dbReference type="EC" id="1.3.1.-" evidence="12"/>
<dbReference type="InterPro" id="IPR024036">
    <property type="entry name" value="tRNA-dHydroUridine_Synthase_C"/>
</dbReference>
<keyword evidence="9 12" id="KW-0560">Oxidoreductase</keyword>
<comment type="function">
    <text evidence="2 12">Catalyzes the synthesis of 5,6-dihydrouridine (D), a modified base found in the D-loop of most tRNAs, via the reduction of the C5-C6 double bond in target uridines.</text>
</comment>
<evidence type="ECO:0000313" key="14">
    <source>
        <dbReference type="EMBL" id="MFC7290531.1"/>
    </source>
</evidence>
<comment type="caution">
    <text evidence="14">The sequence shown here is derived from an EMBL/GenBank/DDBJ whole genome shotgun (WGS) entry which is preliminary data.</text>
</comment>
<dbReference type="InterPro" id="IPR013785">
    <property type="entry name" value="Aldolase_TIM"/>
</dbReference>
<dbReference type="InterPro" id="IPR018517">
    <property type="entry name" value="tRNA_hU_synthase_CS"/>
</dbReference>
<keyword evidence="8" id="KW-0694">RNA-binding</keyword>
<name>A0ABW2IHW0_9PROT</name>
<dbReference type="NCBIfam" id="TIGR00737">
    <property type="entry name" value="nifR3_yhdG"/>
    <property type="match status" value="1"/>
</dbReference>
<dbReference type="InterPro" id="IPR035587">
    <property type="entry name" value="DUS-like_FMN-bd"/>
</dbReference>
<comment type="catalytic activity">
    <reaction evidence="11">
        <text>a 5,6-dihydrouridine in tRNA + NAD(+) = a uridine in tRNA + NADH + H(+)</text>
        <dbReference type="Rhea" id="RHEA:54452"/>
        <dbReference type="Rhea" id="RHEA-COMP:13339"/>
        <dbReference type="Rhea" id="RHEA-COMP:13887"/>
        <dbReference type="ChEBI" id="CHEBI:15378"/>
        <dbReference type="ChEBI" id="CHEBI:57540"/>
        <dbReference type="ChEBI" id="CHEBI:57945"/>
        <dbReference type="ChEBI" id="CHEBI:65315"/>
        <dbReference type="ChEBI" id="CHEBI:74443"/>
    </reaction>
</comment>
<evidence type="ECO:0000256" key="12">
    <source>
        <dbReference type="PIRNR" id="PIRNR006621"/>
    </source>
</evidence>
<dbReference type="PROSITE" id="PS01136">
    <property type="entry name" value="UPF0034"/>
    <property type="match status" value="1"/>
</dbReference>
<evidence type="ECO:0000256" key="6">
    <source>
        <dbReference type="ARBA" id="ARBA00022694"/>
    </source>
</evidence>
<evidence type="ECO:0000256" key="7">
    <source>
        <dbReference type="ARBA" id="ARBA00022857"/>
    </source>
</evidence>
<feature type="domain" description="DUS-like FMN-binding" evidence="13">
    <location>
        <begin position="15"/>
        <end position="289"/>
    </location>
</feature>
<keyword evidence="6 12" id="KW-0819">tRNA processing</keyword>
<dbReference type="RefSeq" id="WP_382165495.1">
    <property type="nucleotide sequence ID" value="NZ_JBHTBR010000002.1"/>
</dbReference>
<evidence type="ECO:0000256" key="2">
    <source>
        <dbReference type="ARBA" id="ARBA00002790"/>
    </source>
</evidence>
<evidence type="ECO:0000256" key="5">
    <source>
        <dbReference type="ARBA" id="ARBA00022643"/>
    </source>
</evidence>
<evidence type="ECO:0000256" key="1">
    <source>
        <dbReference type="ARBA" id="ARBA00001917"/>
    </source>
</evidence>
<dbReference type="CDD" id="cd02801">
    <property type="entry name" value="DUS_like_FMN"/>
    <property type="match status" value="1"/>
</dbReference>
<dbReference type="SUPFAM" id="SSF51395">
    <property type="entry name" value="FMN-linked oxidoreductases"/>
    <property type="match status" value="1"/>
</dbReference>
<dbReference type="PANTHER" id="PTHR45846">
    <property type="entry name" value="TRNA-DIHYDROURIDINE(47) SYNTHASE [NAD(P)(+)]-LIKE"/>
    <property type="match status" value="1"/>
</dbReference>
<comment type="similarity">
    <text evidence="12">Belongs to the dus family.</text>
</comment>
<dbReference type="Proteomes" id="UP001596492">
    <property type="component" value="Unassembled WGS sequence"/>
</dbReference>